<gene>
    <name evidence="2" type="ordered locus">Reut_C6380</name>
</gene>
<sequence length="254" mass="28332">MPSIHDTAYPTLPAELTAAELDAAFTPTPTEIRFARSQSRRTSTTVLILVQLKLLQRLGYFPMLVDVPPIVIDHVRAALRASALSRATVKRYDASGTRSRHQKLLRGYLHIRVVDANTLKWLETLATDAAHTKVELPDIINVLIEELIRLRCELPPLASLHRMATQARSRCNEAIYRAIADALDGSQIARIEALFDGQGDQSGWDQLKREPKRPAAREIGSFLKHILALRTLADGRKRSFKGVPCGSRLYPLDG</sequence>
<reference evidence="2" key="1">
    <citation type="submission" date="2005-08" db="EMBL/GenBank/DDBJ databases">
        <title>Complete sequence of a megaplasmid of Ralstonia eutropha JMP134.</title>
        <authorList>
            <person name="Copeland A."/>
            <person name="Lucas S."/>
            <person name="Lapidus A."/>
            <person name="Barry K."/>
            <person name="Detter J.C."/>
            <person name="Glavina T."/>
            <person name="Hammon N."/>
            <person name="Israni S."/>
            <person name="Pitluck S."/>
            <person name="Goltsman E."/>
            <person name="Martinez M."/>
            <person name="Vergez L."/>
            <person name="Larimer F."/>
            <person name="Land M."/>
            <person name="Lykidis A."/>
            <person name="Richardson P."/>
        </authorList>
    </citation>
    <scope>NUCLEOTIDE SEQUENCE [LARGE SCALE GENOMIC DNA]</scope>
    <source>
        <strain evidence="2">JMP134</strain>
        <plasmid evidence="2">megaplasmid</plasmid>
    </source>
</reference>
<evidence type="ECO:0000259" key="1">
    <source>
        <dbReference type="Pfam" id="PF13700"/>
    </source>
</evidence>
<dbReference type="eggNOG" id="COG4644">
    <property type="taxonomic scope" value="Bacteria"/>
</dbReference>
<accession>Q46MF2</accession>
<dbReference type="EMBL" id="CP000092">
    <property type="protein sequence ID" value="AAZ65682.1"/>
    <property type="molecule type" value="Genomic_DNA"/>
</dbReference>
<name>Q46MF2_CUPPJ</name>
<feature type="domain" description="DUF4158" evidence="1">
    <location>
        <begin position="5"/>
        <end position="167"/>
    </location>
</feature>
<dbReference type="KEGG" id="reu:Reut_C6380"/>
<protein>
    <submittedName>
        <fullName evidence="2">Tn5044 transposase</fullName>
    </submittedName>
</protein>
<proteinExistence type="predicted"/>
<dbReference type="AlphaFoldDB" id="Q46MF2"/>
<dbReference type="InterPro" id="IPR025296">
    <property type="entry name" value="DUF4158"/>
</dbReference>
<keyword evidence="2" id="KW-0614">Plasmid</keyword>
<evidence type="ECO:0000313" key="2">
    <source>
        <dbReference type="EMBL" id="AAZ65682.1"/>
    </source>
</evidence>
<dbReference type="Pfam" id="PF13700">
    <property type="entry name" value="DUF4158"/>
    <property type="match status" value="1"/>
</dbReference>
<organism evidence="2">
    <name type="scientific">Cupriavidus pinatubonensis (strain JMP 134 / LMG 1197)</name>
    <name type="common">Cupriavidus necator (strain JMP 134)</name>
    <dbReference type="NCBI Taxonomy" id="264198"/>
    <lineage>
        <taxon>Bacteria</taxon>
        <taxon>Pseudomonadati</taxon>
        <taxon>Pseudomonadota</taxon>
        <taxon>Betaproteobacteria</taxon>
        <taxon>Burkholderiales</taxon>
        <taxon>Burkholderiaceae</taxon>
        <taxon>Cupriavidus</taxon>
    </lineage>
</organism>
<dbReference type="OrthoDB" id="5292689at2"/>
<dbReference type="HOGENOM" id="CLU_049881_1_0_4"/>
<geneLocation type="plasmid" evidence="2">
    <name>megaplasmid</name>
</geneLocation>